<dbReference type="PROSITE" id="PS50930">
    <property type="entry name" value="HTH_LYTTR"/>
    <property type="match status" value="1"/>
</dbReference>
<reference evidence="5" key="1">
    <citation type="journal article" date="2019" name="Int. J. Syst. Evol. Microbiol.">
        <title>The Global Catalogue of Microorganisms (GCM) 10K type strain sequencing project: providing services to taxonomists for standard genome sequencing and annotation.</title>
        <authorList>
            <consortium name="The Broad Institute Genomics Platform"/>
            <consortium name="The Broad Institute Genome Sequencing Center for Infectious Disease"/>
            <person name="Wu L."/>
            <person name="Ma J."/>
        </authorList>
    </citation>
    <scope>NUCLEOTIDE SEQUENCE [LARGE SCALE GENOMIC DNA]</scope>
    <source>
        <strain evidence="5">KCTC 52168</strain>
    </source>
</reference>
<evidence type="ECO:0000313" key="4">
    <source>
        <dbReference type="EMBL" id="MFC3147003.1"/>
    </source>
</evidence>
<dbReference type="RefSeq" id="WP_377301675.1">
    <property type="nucleotide sequence ID" value="NZ_CP180191.1"/>
</dbReference>
<dbReference type="Pfam" id="PF04397">
    <property type="entry name" value="LytTR"/>
    <property type="match status" value="1"/>
</dbReference>
<keyword evidence="1" id="KW-0597">Phosphoprotein</keyword>
<evidence type="ECO:0000256" key="1">
    <source>
        <dbReference type="PROSITE-ProRule" id="PRU00169"/>
    </source>
</evidence>
<dbReference type="PANTHER" id="PTHR37299:SF1">
    <property type="entry name" value="STAGE 0 SPORULATION PROTEIN A HOMOLOG"/>
    <property type="match status" value="1"/>
</dbReference>
<evidence type="ECO:0000259" key="3">
    <source>
        <dbReference type="PROSITE" id="PS50930"/>
    </source>
</evidence>
<feature type="modified residue" description="4-aspartylphosphate" evidence="1">
    <location>
        <position position="56"/>
    </location>
</feature>
<keyword evidence="5" id="KW-1185">Reference proteome</keyword>
<name>A0ABV7GZB0_9BURK</name>
<dbReference type="SMART" id="SM00448">
    <property type="entry name" value="REC"/>
    <property type="match status" value="1"/>
</dbReference>
<dbReference type="Gene3D" id="3.40.50.2300">
    <property type="match status" value="1"/>
</dbReference>
<organism evidence="4 5">
    <name type="scientific">Piscinibacterium candidicorallinum</name>
    <dbReference type="NCBI Taxonomy" id="1793872"/>
    <lineage>
        <taxon>Bacteria</taxon>
        <taxon>Pseudomonadati</taxon>
        <taxon>Pseudomonadota</taxon>
        <taxon>Betaproteobacteria</taxon>
        <taxon>Burkholderiales</taxon>
        <taxon>Piscinibacterium</taxon>
    </lineage>
</organism>
<dbReference type="InterPro" id="IPR011006">
    <property type="entry name" value="CheY-like_superfamily"/>
</dbReference>
<proteinExistence type="predicted"/>
<gene>
    <name evidence="4" type="ORF">ACFOEN_05015</name>
</gene>
<dbReference type="InterPro" id="IPR001789">
    <property type="entry name" value="Sig_transdc_resp-reg_receiver"/>
</dbReference>
<evidence type="ECO:0000259" key="2">
    <source>
        <dbReference type="PROSITE" id="PS50110"/>
    </source>
</evidence>
<evidence type="ECO:0000313" key="5">
    <source>
        <dbReference type="Proteomes" id="UP001595556"/>
    </source>
</evidence>
<dbReference type="Pfam" id="PF00072">
    <property type="entry name" value="Response_reg"/>
    <property type="match status" value="1"/>
</dbReference>
<dbReference type="SUPFAM" id="SSF52172">
    <property type="entry name" value="CheY-like"/>
    <property type="match status" value="1"/>
</dbReference>
<accession>A0ABV7GZB0</accession>
<sequence length="250" mass="28737">MTPTALIADDEPLLRERLVQLLAEAWPELEIVAMARNGREALAALNESRPRIAFLDIRMPGMTGLEVAQQCAGRNVHIVFATAFEEYAVKAFEAGAVDYLVKPFDRERIVQTVHRLRERVQAPAPDLSAWLAEFARQVNPSGSYLQWIRASVGTQVRLVPVQEVQFFQADDKYTRVVLPHSELLIRKSIKELLDELDPRQFVQIHRASLVNLQCIDHVQRTSSDYWELKLRGRDDVLRISRSYLHVFKHM</sequence>
<comment type="caution">
    <text evidence="4">The sequence shown here is derived from an EMBL/GenBank/DDBJ whole genome shotgun (WGS) entry which is preliminary data.</text>
</comment>
<dbReference type="InterPro" id="IPR046947">
    <property type="entry name" value="LytR-like"/>
</dbReference>
<feature type="domain" description="Response regulatory" evidence="2">
    <location>
        <begin position="4"/>
        <end position="117"/>
    </location>
</feature>
<dbReference type="PROSITE" id="PS50110">
    <property type="entry name" value="RESPONSE_REGULATORY"/>
    <property type="match status" value="1"/>
</dbReference>
<protein>
    <submittedName>
        <fullName evidence="4">LytR/AlgR family response regulator transcription factor</fullName>
    </submittedName>
</protein>
<dbReference type="InterPro" id="IPR007492">
    <property type="entry name" value="LytTR_DNA-bd_dom"/>
</dbReference>
<feature type="domain" description="HTH LytTR-type" evidence="3">
    <location>
        <begin position="148"/>
        <end position="250"/>
    </location>
</feature>
<dbReference type="Proteomes" id="UP001595556">
    <property type="component" value="Unassembled WGS sequence"/>
</dbReference>
<dbReference type="SMART" id="SM00850">
    <property type="entry name" value="LytTR"/>
    <property type="match status" value="1"/>
</dbReference>
<dbReference type="PANTHER" id="PTHR37299">
    <property type="entry name" value="TRANSCRIPTIONAL REGULATOR-RELATED"/>
    <property type="match status" value="1"/>
</dbReference>
<dbReference type="Gene3D" id="2.40.50.1020">
    <property type="entry name" value="LytTr DNA-binding domain"/>
    <property type="match status" value="1"/>
</dbReference>
<dbReference type="EMBL" id="JBHRTI010000003">
    <property type="protein sequence ID" value="MFC3147003.1"/>
    <property type="molecule type" value="Genomic_DNA"/>
</dbReference>